<evidence type="ECO:0000313" key="3">
    <source>
        <dbReference type="Proteomes" id="UP000541535"/>
    </source>
</evidence>
<dbReference type="AlphaFoldDB" id="A0A7W5BFJ8"/>
<dbReference type="InterPro" id="IPR036196">
    <property type="entry name" value="Ptyr_pPase_sf"/>
</dbReference>
<keyword evidence="3" id="KW-1185">Reference proteome</keyword>
<reference evidence="2 3" key="1">
    <citation type="submission" date="2020-08" db="EMBL/GenBank/DDBJ databases">
        <title>Genomic Encyclopedia of Type Strains, Phase III (KMG-III): the genomes of soil and plant-associated and newly described type strains.</title>
        <authorList>
            <person name="Whitman W."/>
        </authorList>
    </citation>
    <scope>NUCLEOTIDE SEQUENCE [LARGE SCALE GENOMIC DNA]</scope>
    <source>
        <strain evidence="2 3">CECT 8897</strain>
    </source>
</reference>
<dbReference type="RefSeq" id="WP_183443913.1">
    <property type="nucleotide sequence ID" value="NZ_JACHXD010000026.1"/>
</dbReference>
<organism evidence="2 3">
    <name type="scientific">Pseudoduganella violacea</name>
    <dbReference type="NCBI Taxonomy" id="1715466"/>
    <lineage>
        <taxon>Bacteria</taxon>
        <taxon>Pseudomonadati</taxon>
        <taxon>Pseudomonadota</taxon>
        <taxon>Betaproteobacteria</taxon>
        <taxon>Burkholderiales</taxon>
        <taxon>Oxalobacteraceae</taxon>
        <taxon>Telluria group</taxon>
        <taxon>Pseudoduganella</taxon>
    </lineage>
</organism>
<evidence type="ECO:0000259" key="1">
    <source>
        <dbReference type="Pfam" id="PF01451"/>
    </source>
</evidence>
<dbReference type="Gene3D" id="3.40.50.2300">
    <property type="match status" value="1"/>
</dbReference>
<gene>
    <name evidence="2" type="ORF">FHS03_005341</name>
</gene>
<dbReference type="SUPFAM" id="SSF52788">
    <property type="entry name" value="Phosphotyrosine protein phosphatases I"/>
    <property type="match status" value="1"/>
</dbReference>
<dbReference type="PANTHER" id="PTHR47439:SF1">
    <property type="entry name" value="ACID PHOSPHATASE"/>
    <property type="match status" value="1"/>
</dbReference>
<comment type="caution">
    <text evidence="2">The sequence shown here is derived from an EMBL/GenBank/DDBJ whole genome shotgun (WGS) entry which is preliminary data.</text>
</comment>
<proteinExistence type="predicted"/>
<dbReference type="InterPro" id="IPR023485">
    <property type="entry name" value="Ptyr_pPase"/>
</dbReference>
<dbReference type="Proteomes" id="UP000541535">
    <property type="component" value="Unassembled WGS sequence"/>
</dbReference>
<sequence>MKPTPAILFVCMGNICRSPTAEGVMRQRVLEVPAPYYGGVQGFDQVLDYIEDAADGLIRDLRANPPDKT</sequence>
<evidence type="ECO:0000313" key="2">
    <source>
        <dbReference type="EMBL" id="MBB3122244.1"/>
    </source>
</evidence>
<feature type="domain" description="Phosphotyrosine protein phosphatase I" evidence="1">
    <location>
        <begin position="7"/>
        <end position="29"/>
    </location>
</feature>
<dbReference type="PANTHER" id="PTHR47439">
    <property type="entry name" value="LOW MOLECULAR WEIGHT PHOSPHOTYROSINE PROTEIN PHOSPHATASE-RELATED"/>
    <property type="match status" value="1"/>
</dbReference>
<name>A0A7W5BFJ8_9BURK</name>
<dbReference type="InterPro" id="IPR052995">
    <property type="entry name" value="LMW-PTP"/>
</dbReference>
<dbReference type="Pfam" id="PF01451">
    <property type="entry name" value="LMWPc"/>
    <property type="match status" value="1"/>
</dbReference>
<protein>
    <submittedName>
        <fullName evidence="2">Protein-tyrosine-phosphatase</fullName>
    </submittedName>
</protein>
<dbReference type="EMBL" id="JACHXD010000026">
    <property type="protein sequence ID" value="MBB3122244.1"/>
    <property type="molecule type" value="Genomic_DNA"/>
</dbReference>
<accession>A0A7W5BFJ8</accession>